<keyword evidence="3" id="KW-1185">Reference proteome</keyword>
<accession>A0AAE1RZJ9</accession>
<name>A0AAE1RZJ9_9SOLA</name>
<dbReference type="AlphaFoldDB" id="A0AAE1RZJ9"/>
<dbReference type="Proteomes" id="UP001291623">
    <property type="component" value="Unassembled WGS sequence"/>
</dbReference>
<evidence type="ECO:0000313" key="2">
    <source>
        <dbReference type="EMBL" id="KAK4359781.1"/>
    </source>
</evidence>
<dbReference type="EMBL" id="JAVYJV010000011">
    <property type="protein sequence ID" value="KAK4359781.1"/>
    <property type="molecule type" value="Genomic_DNA"/>
</dbReference>
<feature type="domain" description="DUF8018" evidence="1">
    <location>
        <begin position="1"/>
        <end position="54"/>
    </location>
</feature>
<sequence>MYGLDPVGDWLGRGSRALENPRTTIGEHSLKKLCTLLLDLKSRGVNSESFSPLKGKVLLRRDTSGSTAIAVQSMVECLGTVIREVPLIETPIQFLQELEKCLRIARSPMCWADELTWATKMATRHLKLYSNIHIGNEIN</sequence>
<proteinExistence type="predicted"/>
<organism evidence="2 3">
    <name type="scientific">Anisodus tanguticus</name>
    <dbReference type="NCBI Taxonomy" id="243964"/>
    <lineage>
        <taxon>Eukaryota</taxon>
        <taxon>Viridiplantae</taxon>
        <taxon>Streptophyta</taxon>
        <taxon>Embryophyta</taxon>
        <taxon>Tracheophyta</taxon>
        <taxon>Spermatophyta</taxon>
        <taxon>Magnoliopsida</taxon>
        <taxon>eudicotyledons</taxon>
        <taxon>Gunneridae</taxon>
        <taxon>Pentapetalae</taxon>
        <taxon>asterids</taxon>
        <taxon>lamiids</taxon>
        <taxon>Solanales</taxon>
        <taxon>Solanaceae</taxon>
        <taxon>Solanoideae</taxon>
        <taxon>Hyoscyameae</taxon>
        <taxon>Anisodus</taxon>
    </lineage>
</organism>
<dbReference type="PANTHER" id="PTHR35289:SF1">
    <property type="entry name" value="ATP SYNTHASE 9 MITOCHONDRIAL-RELATED"/>
    <property type="match status" value="1"/>
</dbReference>
<gene>
    <name evidence="2" type="ORF">RND71_022010</name>
</gene>
<dbReference type="PANTHER" id="PTHR35289">
    <property type="entry name" value="TRANSMEMBRANE PROTEIN"/>
    <property type="match status" value="1"/>
</dbReference>
<comment type="caution">
    <text evidence="2">The sequence shown here is derived from an EMBL/GenBank/DDBJ whole genome shotgun (WGS) entry which is preliminary data.</text>
</comment>
<reference evidence="2" key="1">
    <citation type="submission" date="2023-12" db="EMBL/GenBank/DDBJ databases">
        <title>Genome assembly of Anisodus tanguticus.</title>
        <authorList>
            <person name="Wang Y.-J."/>
        </authorList>
    </citation>
    <scope>NUCLEOTIDE SEQUENCE</scope>
    <source>
        <strain evidence="2">KB-2021</strain>
        <tissue evidence="2">Leaf</tissue>
    </source>
</reference>
<dbReference type="Pfam" id="PF26057">
    <property type="entry name" value="DUF8018"/>
    <property type="match status" value="1"/>
</dbReference>
<evidence type="ECO:0000259" key="1">
    <source>
        <dbReference type="Pfam" id="PF26057"/>
    </source>
</evidence>
<dbReference type="InterPro" id="IPR058331">
    <property type="entry name" value="DUF8018"/>
</dbReference>
<protein>
    <recommendedName>
        <fullName evidence="1">DUF8018 domain-containing protein</fullName>
    </recommendedName>
</protein>
<evidence type="ECO:0000313" key="3">
    <source>
        <dbReference type="Proteomes" id="UP001291623"/>
    </source>
</evidence>
<dbReference type="InterPro" id="IPR052694">
    <property type="entry name" value="Mt_uS3-like"/>
</dbReference>